<dbReference type="RefSeq" id="WP_092638390.1">
    <property type="nucleotide sequence ID" value="NZ_FNID01000006.1"/>
</dbReference>
<dbReference type="Gene3D" id="1.10.10.10">
    <property type="entry name" value="Winged helix-like DNA-binding domain superfamily/Winged helix DNA-binding domain"/>
    <property type="match status" value="1"/>
</dbReference>
<dbReference type="GO" id="GO:0003677">
    <property type="term" value="F:DNA binding"/>
    <property type="evidence" value="ECO:0007669"/>
    <property type="project" value="UniProtKB-KW"/>
</dbReference>
<gene>
    <name evidence="2" type="ORF">SAMN05192585_10653</name>
</gene>
<dbReference type="SUPFAM" id="SSF88659">
    <property type="entry name" value="Sigma3 and sigma4 domains of RNA polymerase sigma factors"/>
    <property type="match status" value="1"/>
</dbReference>
<dbReference type="PANTHER" id="PTHR37478">
    <property type="match status" value="1"/>
</dbReference>
<dbReference type="InterPro" id="IPR002852">
    <property type="entry name" value="UPF0251"/>
</dbReference>
<keyword evidence="3" id="KW-1185">Reference proteome</keyword>
<dbReference type="OrthoDB" id="280278at2"/>
<dbReference type="PANTHER" id="PTHR37478:SF2">
    <property type="entry name" value="UPF0251 PROTEIN TK0562"/>
    <property type="match status" value="1"/>
</dbReference>
<dbReference type="InterPro" id="IPR013324">
    <property type="entry name" value="RNA_pol_sigma_r3/r4-like"/>
</dbReference>
<accession>A0A1G9WLF8</accession>
<evidence type="ECO:0000256" key="1">
    <source>
        <dbReference type="ARBA" id="ARBA00009350"/>
    </source>
</evidence>
<evidence type="ECO:0000313" key="3">
    <source>
        <dbReference type="Proteomes" id="UP000199182"/>
    </source>
</evidence>
<dbReference type="Pfam" id="PF02001">
    <property type="entry name" value="DUF134"/>
    <property type="match status" value="1"/>
</dbReference>
<dbReference type="STRING" id="258515.SAMN05192585_10653"/>
<keyword evidence="2" id="KW-0238">DNA-binding</keyword>
<evidence type="ECO:0000313" key="2">
    <source>
        <dbReference type="EMBL" id="SDM85374.1"/>
    </source>
</evidence>
<protein>
    <submittedName>
        <fullName evidence="2">Predicted DNA-binding protein, UPF0251 family</fullName>
    </submittedName>
</protein>
<dbReference type="AlphaFoldDB" id="A0A1G9WLF8"/>
<reference evidence="2 3" key="1">
    <citation type="submission" date="2016-10" db="EMBL/GenBank/DDBJ databases">
        <authorList>
            <person name="de Groot N.N."/>
        </authorList>
    </citation>
    <scope>NUCLEOTIDE SEQUENCE [LARGE SCALE GENOMIC DNA]</scope>
    <source>
        <strain evidence="2 3">CGMCC 1.5012</strain>
    </source>
</reference>
<dbReference type="Proteomes" id="UP000199182">
    <property type="component" value="Unassembled WGS sequence"/>
</dbReference>
<dbReference type="EMBL" id="FNID01000006">
    <property type="protein sequence ID" value="SDM85374.1"/>
    <property type="molecule type" value="Genomic_DNA"/>
</dbReference>
<comment type="similarity">
    <text evidence="1">Belongs to the UPF0251 family.</text>
</comment>
<proteinExistence type="inferred from homology"/>
<name>A0A1G9WLF8_9FIRM</name>
<dbReference type="InterPro" id="IPR036388">
    <property type="entry name" value="WH-like_DNA-bd_sf"/>
</dbReference>
<sequence>MPRGVKCRRVCAIPENRLFIPSKPYSETVLLTVEELEAVRLCDLEGLEQDEASIRMNVSRATFQRMLYSARRTISKALCTGCAIEIGGGHYALAESRCSNHGRCKNCRFEKQTELSE</sequence>
<organism evidence="2 3">
    <name type="scientific">Acetanaerobacterium elongatum</name>
    <dbReference type="NCBI Taxonomy" id="258515"/>
    <lineage>
        <taxon>Bacteria</taxon>
        <taxon>Bacillati</taxon>
        <taxon>Bacillota</taxon>
        <taxon>Clostridia</taxon>
        <taxon>Eubacteriales</taxon>
        <taxon>Oscillospiraceae</taxon>
        <taxon>Acetanaerobacterium</taxon>
    </lineage>
</organism>